<dbReference type="RefSeq" id="WP_092022286.1">
    <property type="nucleotide sequence ID" value="NZ_FOUE01000003.1"/>
</dbReference>
<dbReference type="AlphaFoldDB" id="A0A1I4Q061"/>
<evidence type="ECO:0008006" key="4">
    <source>
        <dbReference type="Google" id="ProtNLM"/>
    </source>
</evidence>
<feature type="chain" id="PRO_5011745034" description="Lipoprotein" evidence="1">
    <location>
        <begin position="20"/>
        <end position="156"/>
    </location>
</feature>
<evidence type="ECO:0000313" key="3">
    <source>
        <dbReference type="Proteomes" id="UP000198519"/>
    </source>
</evidence>
<dbReference type="Proteomes" id="UP000198519">
    <property type="component" value="Unassembled WGS sequence"/>
</dbReference>
<proteinExistence type="predicted"/>
<keyword evidence="3" id="KW-1185">Reference proteome</keyword>
<dbReference type="EMBL" id="FOUE01000003">
    <property type="protein sequence ID" value="SFM33447.1"/>
    <property type="molecule type" value="Genomic_DNA"/>
</dbReference>
<name>A0A1I4Q061_9GAMM</name>
<reference evidence="3" key="1">
    <citation type="submission" date="2016-10" db="EMBL/GenBank/DDBJ databases">
        <authorList>
            <person name="Varghese N."/>
            <person name="Submissions S."/>
        </authorList>
    </citation>
    <scope>NUCLEOTIDE SEQUENCE [LARGE SCALE GENOMIC DNA]</scope>
    <source>
        <strain evidence="3">CGMCC 1.7061</strain>
    </source>
</reference>
<keyword evidence="1" id="KW-0732">Signal</keyword>
<accession>A0A1I4Q061</accession>
<evidence type="ECO:0000256" key="1">
    <source>
        <dbReference type="SAM" id="SignalP"/>
    </source>
</evidence>
<gene>
    <name evidence="2" type="ORF">SAMN04487963_2107</name>
</gene>
<evidence type="ECO:0000313" key="2">
    <source>
        <dbReference type="EMBL" id="SFM33447.1"/>
    </source>
</evidence>
<feature type="signal peptide" evidence="1">
    <location>
        <begin position="1"/>
        <end position="19"/>
    </location>
</feature>
<protein>
    <recommendedName>
        <fullName evidence="4">Lipoprotein</fullName>
    </recommendedName>
</protein>
<organism evidence="2 3">
    <name type="scientific">Marinobacter zhejiangensis</name>
    <dbReference type="NCBI Taxonomy" id="488535"/>
    <lineage>
        <taxon>Bacteria</taxon>
        <taxon>Pseudomonadati</taxon>
        <taxon>Pseudomonadota</taxon>
        <taxon>Gammaproteobacteria</taxon>
        <taxon>Pseudomonadales</taxon>
        <taxon>Marinobacteraceae</taxon>
        <taxon>Marinobacter</taxon>
    </lineage>
</organism>
<dbReference type="OrthoDB" id="8757135at2"/>
<sequence length="156" mass="17231">MRRVILALGAVLWAASAQADEYRFEDFPAPERSARVVDQVDLPEGESVEGMFLERAVGESPNFAGRYVLTFWGCGTACQQVAAISVESGEVFYPGEGGASNGACFRIDSRLLIVNPIDQEGAQQIPDWFHTYFYEMTDDGFKLLGKTREGLSFQCD</sequence>